<keyword evidence="4" id="KW-1185">Reference proteome</keyword>
<keyword evidence="2" id="KW-0472">Membrane</keyword>
<feature type="transmembrane region" description="Helical" evidence="2">
    <location>
        <begin position="110"/>
        <end position="135"/>
    </location>
</feature>
<feature type="region of interest" description="Disordered" evidence="1">
    <location>
        <begin position="240"/>
        <end position="260"/>
    </location>
</feature>
<keyword evidence="2" id="KW-1133">Transmembrane helix</keyword>
<evidence type="ECO:0000313" key="4">
    <source>
        <dbReference type="Proteomes" id="UP000001396"/>
    </source>
</evidence>
<feature type="compositionally biased region" description="Polar residues" evidence="1">
    <location>
        <begin position="245"/>
        <end position="254"/>
    </location>
</feature>
<gene>
    <name evidence="3" type="ORF">PPL_12435</name>
</gene>
<feature type="transmembrane region" description="Helical" evidence="2">
    <location>
        <begin position="41"/>
        <end position="67"/>
    </location>
</feature>
<dbReference type="Proteomes" id="UP000001396">
    <property type="component" value="Unassembled WGS sequence"/>
</dbReference>
<feature type="transmembrane region" description="Helical" evidence="2">
    <location>
        <begin position="79"/>
        <end position="98"/>
    </location>
</feature>
<accession>D3BML3</accession>
<evidence type="ECO:0000256" key="1">
    <source>
        <dbReference type="SAM" id="MobiDB-lite"/>
    </source>
</evidence>
<organism evidence="3 4">
    <name type="scientific">Heterostelium pallidum (strain ATCC 26659 / Pp 5 / PN500)</name>
    <name type="common">Cellular slime mold</name>
    <name type="synonym">Polysphondylium pallidum</name>
    <dbReference type="NCBI Taxonomy" id="670386"/>
    <lineage>
        <taxon>Eukaryota</taxon>
        <taxon>Amoebozoa</taxon>
        <taxon>Evosea</taxon>
        <taxon>Eumycetozoa</taxon>
        <taxon>Dictyostelia</taxon>
        <taxon>Acytosteliales</taxon>
        <taxon>Acytosteliaceae</taxon>
        <taxon>Heterostelium</taxon>
    </lineage>
</organism>
<evidence type="ECO:0000313" key="3">
    <source>
        <dbReference type="EMBL" id="EFA77225.1"/>
    </source>
</evidence>
<dbReference type="AlphaFoldDB" id="D3BML3"/>
<sequence>MDGKYSSTESGYSNSSMNGYSLEGTNTDRHHHPAFTEHQRLILHFVLLAGSILTLLGTGSVLLAYLVQYFKKPQFKEEGAKMICLITLPGFLGAFFWFPWQPKTNESFCLIQATGIQFFELSSLVWSSCIVIVFLKNVVFPYFQLGYSSGVGASMSDVAFCLRGVACATQGSRGLRCHHQAFLWLHFRVARLSGTVAWQSYSKLLGSYEPNLHALPCANDIPTDSRIHQCTDLRADRRGKKTGVNIRSSSSNANEKQDENSHLIIDYGEGSQRYQIEYSINKDDSITDSNYYQSIMSLARDRSDSFDR</sequence>
<proteinExistence type="predicted"/>
<name>D3BML3_HETP5</name>
<dbReference type="RefSeq" id="XP_020429354.1">
    <property type="nucleotide sequence ID" value="XM_020583167.1"/>
</dbReference>
<reference evidence="3 4" key="1">
    <citation type="journal article" date="2011" name="Genome Res.">
        <title>Phylogeny-wide analysis of social amoeba genomes highlights ancient origins for complex intercellular communication.</title>
        <authorList>
            <person name="Heidel A.J."/>
            <person name="Lawal H.M."/>
            <person name="Felder M."/>
            <person name="Schilde C."/>
            <person name="Helps N.R."/>
            <person name="Tunggal B."/>
            <person name="Rivero F."/>
            <person name="John U."/>
            <person name="Schleicher M."/>
            <person name="Eichinger L."/>
            <person name="Platzer M."/>
            <person name="Noegel A.A."/>
            <person name="Schaap P."/>
            <person name="Gloeckner G."/>
        </authorList>
    </citation>
    <scope>NUCLEOTIDE SEQUENCE [LARGE SCALE GENOMIC DNA]</scope>
    <source>
        <strain evidence="4">ATCC 26659 / Pp 5 / PN500</strain>
    </source>
</reference>
<comment type="caution">
    <text evidence="3">The sequence shown here is derived from an EMBL/GenBank/DDBJ whole genome shotgun (WGS) entry which is preliminary data.</text>
</comment>
<evidence type="ECO:0000256" key="2">
    <source>
        <dbReference type="SAM" id="Phobius"/>
    </source>
</evidence>
<dbReference type="InParanoid" id="D3BML3"/>
<keyword evidence="2" id="KW-0812">Transmembrane</keyword>
<dbReference type="GeneID" id="31367902"/>
<dbReference type="EMBL" id="ADBJ01000043">
    <property type="protein sequence ID" value="EFA77225.1"/>
    <property type="molecule type" value="Genomic_DNA"/>
</dbReference>
<protein>
    <submittedName>
        <fullName evidence="3">Uncharacterized protein</fullName>
    </submittedName>
</protein>